<dbReference type="SUPFAM" id="SSF102712">
    <property type="entry name" value="JAB1/MPN domain"/>
    <property type="match status" value="1"/>
</dbReference>
<dbReference type="Proteomes" id="UP001221898">
    <property type="component" value="Unassembled WGS sequence"/>
</dbReference>
<accession>A0AAD7SEF3</accession>
<protein>
    <recommendedName>
        <fullName evidence="2">USP8 dimerisation domain-containing protein</fullName>
    </recommendedName>
</protein>
<organism evidence="3 4">
    <name type="scientific">Aldrovandia affinis</name>
    <dbReference type="NCBI Taxonomy" id="143900"/>
    <lineage>
        <taxon>Eukaryota</taxon>
        <taxon>Metazoa</taxon>
        <taxon>Chordata</taxon>
        <taxon>Craniata</taxon>
        <taxon>Vertebrata</taxon>
        <taxon>Euteleostomi</taxon>
        <taxon>Actinopterygii</taxon>
        <taxon>Neopterygii</taxon>
        <taxon>Teleostei</taxon>
        <taxon>Notacanthiformes</taxon>
        <taxon>Halosauridae</taxon>
        <taxon>Aldrovandia</taxon>
    </lineage>
</organism>
<dbReference type="AlphaFoldDB" id="A0AAD7SEF3"/>
<reference evidence="3" key="1">
    <citation type="journal article" date="2023" name="Science">
        <title>Genome structures resolve the early diversification of teleost fishes.</title>
        <authorList>
            <person name="Parey E."/>
            <person name="Louis A."/>
            <person name="Montfort J."/>
            <person name="Bouchez O."/>
            <person name="Roques C."/>
            <person name="Iampietro C."/>
            <person name="Lluch J."/>
            <person name="Castinel A."/>
            <person name="Donnadieu C."/>
            <person name="Desvignes T."/>
            <person name="Floi Bucao C."/>
            <person name="Jouanno E."/>
            <person name="Wen M."/>
            <person name="Mejri S."/>
            <person name="Dirks R."/>
            <person name="Jansen H."/>
            <person name="Henkel C."/>
            <person name="Chen W.J."/>
            <person name="Zahm M."/>
            <person name="Cabau C."/>
            <person name="Klopp C."/>
            <person name="Thompson A.W."/>
            <person name="Robinson-Rechavi M."/>
            <person name="Braasch I."/>
            <person name="Lecointre G."/>
            <person name="Bobe J."/>
            <person name="Postlethwait J.H."/>
            <person name="Berthelot C."/>
            <person name="Roest Crollius H."/>
            <person name="Guiguen Y."/>
        </authorList>
    </citation>
    <scope>NUCLEOTIDE SEQUENCE</scope>
    <source>
        <strain evidence="3">NC1722</strain>
    </source>
</reference>
<dbReference type="Gene3D" id="1.20.58.80">
    <property type="entry name" value="Phosphotransferase system, lactose/cellobiose-type IIA subunit"/>
    <property type="match status" value="1"/>
</dbReference>
<dbReference type="Gene3D" id="3.40.140.10">
    <property type="entry name" value="Cytidine Deaminase, domain 2"/>
    <property type="match status" value="2"/>
</dbReference>
<sequence length="373" mass="42230">MLGKFAGPEVVATEAVATMADHNDVSLLPEERVRALTKKGSTVDVNEDVPPRRYFRSGMEMIRMASVYTEEGNTEHAFVLYNKYITLFIEKLPKHRDYKTANIPEKKDTMKKLKEIAFPQAEELKKGLLKQYEREYAEYVIKRKAEDEALARELARQEELQVERQRVAHMQRRQQEQEQFSAFEEMIRRQELEKERQRIVQTFKDPGAPPLEGPSRGPSARPAAPPVFDRSLKPGGVASPGNNAMVDGLRQLAVPAELCHDFLKLAEANTKRAVETCGILCGKLTHPTQTAFLSSVDLHTHCSYQIMLPESIAIVCSPKFKETGYFRLTDYGMEEISSCKQKGFHPHPKEPPLFTASGHITITDSSVSVLDLR</sequence>
<dbReference type="EMBL" id="JAINUG010000073">
    <property type="protein sequence ID" value="KAJ8400973.1"/>
    <property type="molecule type" value="Genomic_DNA"/>
</dbReference>
<dbReference type="Pfam" id="PF08969">
    <property type="entry name" value="USP8_dimer"/>
    <property type="match status" value="1"/>
</dbReference>
<feature type="domain" description="USP8 dimerisation" evidence="2">
    <location>
        <begin position="30"/>
        <end position="135"/>
    </location>
</feature>
<dbReference type="SUPFAM" id="SSF140856">
    <property type="entry name" value="USP8 N-terminal domain-like"/>
    <property type="match status" value="1"/>
</dbReference>
<dbReference type="PANTHER" id="PTHR12947:SF8">
    <property type="entry name" value="STAM-BINDING PROTEIN"/>
    <property type="match status" value="1"/>
</dbReference>
<evidence type="ECO:0000313" key="3">
    <source>
        <dbReference type="EMBL" id="KAJ8400973.1"/>
    </source>
</evidence>
<evidence type="ECO:0000313" key="4">
    <source>
        <dbReference type="Proteomes" id="UP001221898"/>
    </source>
</evidence>
<comment type="caution">
    <text evidence="3">The sequence shown here is derived from an EMBL/GenBank/DDBJ whole genome shotgun (WGS) entry which is preliminary data.</text>
</comment>
<dbReference type="FunFam" id="1.20.58.80:FF:000013">
    <property type="entry name" value="STAM-binding protein-like A"/>
    <property type="match status" value="1"/>
</dbReference>
<dbReference type="GO" id="GO:0032154">
    <property type="term" value="C:cleavage furrow"/>
    <property type="evidence" value="ECO:0007669"/>
    <property type="project" value="TreeGrafter"/>
</dbReference>
<dbReference type="InterPro" id="IPR015063">
    <property type="entry name" value="USP8_dimer"/>
</dbReference>
<dbReference type="GO" id="GO:0070536">
    <property type="term" value="P:protein K63-linked deubiquitination"/>
    <property type="evidence" value="ECO:0007669"/>
    <property type="project" value="TreeGrafter"/>
</dbReference>
<proteinExistence type="predicted"/>
<feature type="compositionally biased region" description="Low complexity" evidence="1">
    <location>
        <begin position="213"/>
        <end position="222"/>
    </location>
</feature>
<evidence type="ECO:0000256" key="1">
    <source>
        <dbReference type="SAM" id="MobiDB-lite"/>
    </source>
</evidence>
<dbReference type="GO" id="GO:0005768">
    <property type="term" value="C:endosome"/>
    <property type="evidence" value="ECO:0007669"/>
    <property type="project" value="TreeGrafter"/>
</dbReference>
<dbReference type="GO" id="GO:0061578">
    <property type="term" value="F:K63-linked deubiquitinase activity"/>
    <property type="evidence" value="ECO:0007669"/>
    <property type="project" value="TreeGrafter"/>
</dbReference>
<evidence type="ECO:0000259" key="2">
    <source>
        <dbReference type="Pfam" id="PF08969"/>
    </source>
</evidence>
<name>A0AAD7SEF3_9TELE</name>
<keyword evidence="4" id="KW-1185">Reference proteome</keyword>
<feature type="region of interest" description="Disordered" evidence="1">
    <location>
        <begin position="203"/>
        <end position="227"/>
    </location>
</feature>
<gene>
    <name evidence="3" type="ORF">AAFF_G00389300</name>
</gene>
<dbReference type="PANTHER" id="PTHR12947">
    <property type="entry name" value="AMSH-LIKE PROTEASE"/>
    <property type="match status" value="1"/>
</dbReference>